<protein>
    <submittedName>
        <fullName evidence="2">Helix-turn-helix transcriptional regulator</fullName>
    </submittedName>
</protein>
<evidence type="ECO:0000313" key="3">
    <source>
        <dbReference type="Proteomes" id="UP001185659"/>
    </source>
</evidence>
<dbReference type="RefSeq" id="WP_317561692.1">
    <property type="nucleotide sequence ID" value="NZ_JAWLIP010000006.1"/>
</dbReference>
<dbReference type="InterPro" id="IPR010982">
    <property type="entry name" value="Lambda_DNA-bd_dom_sf"/>
</dbReference>
<accession>A0ABU4AME7</accession>
<dbReference type="Gene3D" id="1.10.260.40">
    <property type="entry name" value="lambda repressor-like DNA-binding domains"/>
    <property type="match status" value="1"/>
</dbReference>
<dbReference type="EMBL" id="JAWLIP010000006">
    <property type="protein sequence ID" value="MDV6227420.1"/>
    <property type="molecule type" value="Genomic_DNA"/>
</dbReference>
<name>A0ABU4AME7_9HYPH</name>
<comment type="caution">
    <text evidence="2">The sequence shown here is derived from an EMBL/GenBank/DDBJ whole genome shotgun (WGS) entry which is preliminary data.</text>
</comment>
<evidence type="ECO:0000313" key="2">
    <source>
        <dbReference type="EMBL" id="MDV6227420.1"/>
    </source>
</evidence>
<feature type="domain" description="HTH cro/C1-type" evidence="1">
    <location>
        <begin position="27"/>
        <end position="65"/>
    </location>
</feature>
<dbReference type="InterPro" id="IPR001387">
    <property type="entry name" value="Cro/C1-type_HTH"/>
</dbReference>
<dbReference type="CDD" id="cd00093">
    <property type="entry name" value="HTH_XRE"/>
    <property type="match status" value="1"/>
</dbReference>
<sequence>MFTDRTNFAANLRFACSTHPSVAGVCREIGINRQQFNRYLSGQTLPSAYNTGLIARYFGISSEDFELSEMRFRAMFESPDGAGPRAADTPLSEAFPGDMRRLRAYLGYYELFHKSLSWPGKIVRSCARLRERDGQVEVKTVERMYDQEQEFRQVSKYLGQAAFWRNRLFIVERGLGQQPIVCETILMPFGEYQRNYLRGVTIGVSWRRENLPYSGRTIWRSVGSDPDLRRLLQSCGVLSEKSRKLPLPVRRYLNEPENEAVTAS</sequence>
<dbReference type="PROSITE" id="PS50943">
    <property type="entry name" value="HTH_CROC1"/>
    <property type="match status" value="1"/>
</dbReference>
<reference evidence="2 3" key="1">
    <citation type="submission" date="2023-10" db="EMBL/GenBank/DDBJ databases">
        <authorList>
            <person name="Venkata Ramana C."/>
            <person name="Sasikala C."/>
            <person name="Dhurka M."/>
        </authorList>
    </citation>
    <scope>NUCLEOTIDE SEQUENCE [LARGE SCALE GENOMIC DNA]</scope>
    <source>
        <strain evidence="2 3">KCTC 32151</strain>
    </source>
</reference>
<organism evidence="2 3">
    <name type="scientific">Nitratireductor aquimarinus</name>
    <dbReference type="NCBI Taxonomy" id="889300"/>
    <lineage>
        <taxon>Bacteria</taxon>
        <taxon>Pseudomonadati</taxon>
        <taxon>Pseudomonadota</taxon>
        <taxon>Alphaproteobacteria</taxon>
        <taxon>Hyphomicrobiales</taxon>
        <taxon>Phyllobacteriaceae</taxon>
        <taxon>Nitratireductor</taxon>
    </lineage>
</organism>
<evidence type="ECO:0000259" key="1">
    <source>
        <dbReference type="PROSITE" id="PS50943"/>
    </source>
</evidence>
<gene>
    <name evidence="2" type="ORF">R2G56_14065</name>
</gene>
<dbReference type="Proteomes" id="UP001185659">
    <property type="component" value="Unassembled WGS sequence"/>
</dbReference>
<keyword evidence="3" id="KW-1185">Reference proteome</keyword>
<proteinExistence type="predicted"/>